<dbReference type="EMBL" id="CADCTV010000134">
    <property type="protein sequence ID" value="CAA9302939.1"/>
    <property type="molecule type" value="Genomic_DNA"/>
</dbReference>
<proteinExistence type="predicted"/>
<dbReference type="AlphaFoldDB" id="A0A6J4KDJ0"/>
<protein>
    <submittedName>
        <fullName evidence="1">Uncharacterized protein</fullName>
    </submittedName>
</protein>
<organism evidence="1">
    <name type="scientific">uncultured Gemmatimonadota bacterium</name>
    <dbReference type="NCBI Taxonomy" id="203437"/>
    <lineage>
        <taxon>Bacteria</taxon>
        <taxon>Pseudomonadati</taxon>
        <taxon>Gemmatimonadota</taxon>
        <taxon>environmental samples</taxon>
    </lineage>
</organism>
<evidence type="ECO:0000313" key="1">
    <source>
        <dbReference type="EMBL" id="CAA9302939.1"/>
    </source>
</evidence>
<reference evidence="1" key="1">
    <citation type="submission" date="2020-02" db="EMBL/GenBank/DDBJ databases">
        <authorList>
            <person name="Meier V. D."/>
        </authorList>
    </citation>
    <scope>NUCLEOTIDE SEQUENCE</scope>
    <source>
        <strain evidence="1">AVDCRST_MAG89</strain>
    </source>
</reference>
<sequence>MFLPIHFDGVGNVARRRVRRAGLSLVLGLALLAGCDRRPETGRERLARWEYGESLAAVTKLRPCRGVPAPAPEWPPHDLRIFSLQAPPEYRYEKQQGTDSFVGGFDAPGRALHFDYGMYSGALQEWRTEADFRACRVSIGGHPVRIVTARSSRGGYMAGAAWREIGPDGQKGLTISGTSDSPAGQREMLAIFRSVRLTRPGRPR</sequence>
<name>A0A6J4KDJ0_9BACT</name>
<accession>A0A6J4KDJ0</accession>
<gene>
    <name evidence="1" type="ORF">AVDCRST_MAG89-602</name>
</gene>